<comment type="caution">
    <text evidence="3">The sequence shown here is derived from an EMBL/GenBank/DDBJ whole genome shotgun (WGS) entry which is preliminary data.</text>
</comment>
<dbReference type="EMBL" id="QRQO01000019">
    <property type="protein sequence ID" value="RHN13196.1"/>
    <property type="molecule type" value="Genomic_DNA"/>
</dbReference>
<evidence type="ECO:0000256" key="1">
    <source>
        <dbReference type="ARBA" id="ARBA00023125"/>
    </source>
</evidence>
<dbReference type="SUPFAM" id="SSF47413">
    <property type="entry name" value="lambda repressor-like DNA-binding domains"/>
    <property type="match status" value="1"/>
</dbReference>
<sequence length="115" mass="12889">MKDNNFVNLGKRIREKRLSRNLTQEALAEKADVGTTHISHIETGCTKLSLTTFISIANALDVSADELLCDCINQASNVYETEISLLLKNCSTKEICFIHDLVKNTLISLHNRNLK</sequence>
<dbReference type="RefSeq" id="WP_118486014.1">
    <property type="nucleotide sequence ID" value="NZ_QRQO01000019.1"/>
</dbReference>
<proteinExistence type="predicted"/>
<dbReference type="InterPro" id="IPR001387">
    <property type="entry name" value="Cro/C1-type_HTH"/>
</dbReference>
<reference evidence="3 4" key="1">
    <citation type="submission" date="2018-08" db="EMBL/GenBank/DDBJ databases">
        <title>A genome reference for cultivated species of the human gut microbiota.</title>
        <authorList>
            <person name="Zou Y."/>
            <person name="Xue W."/>
            <person name="Luo G."/>
        </authorList>
    </citation>
    <scope>NUCLEOTIDE SEQUENCE [LARGE SCALE GENOMIC DNA]</scope>
    <source>
        <strain evidence="3 4">AF31-17AC</strain>
    </source>
</reference>
<keyword evidence="1" id="KW-0238">DNA-binding</keyword>
<dbReference type="Gene3D" id="1.10.260.40">
    <property type="entry name" value="lambda repressor-like DNA-binding domains"/>
    <property type="match status" value="1"/>
</dbReference>
<dbReference type="Proteomes" id="UP000283700">
    <property type="component" value="Unassembled WGS sequence"/>
</dbReference>
<evidence type="ECO:0000259" key="2">
    <source>
        <dbReference type="PROSITE" id="PS50943"/>
    </source>
</evidence>
<feature type="domain" description="HTH cro/C1-type" evidence="2">
    <location>
        <begin position="13"/>
        <end position="67"/>
    </location>
</feature>
<dbReference type="InterPro" id="IPR010982">
    <property type="entry name" value="Lambda_DNA-bd_dom_sf"/>
</dbReference>
<organism evidence="3 4">
    <name type="scientific">Anaerobutyricum hallii</name>
    <dbReference type="NCBI Taxonomy" id="39488"/>
    <lineage>
        <taxon>Bacteria</taxon>
        <taxon>Bacillati</taxon>
        <taxon>Bacillota</taxon>
        <taxon>Clostridia</taxon>
        <taxon>Lachnospirales</taxon>
        <taxon>Lachnospiraceae</taxon>
        <taxon>Anaerobutyricum</taxon>
    </lineage>
</organism>
<dbReference type="PANTHER" id="PTHR46797">
    <property type="entry name" value="HTH-TYPE TRANSCRIPTIONAL REGULATOR"/>
    <property type="match status" value="1"/>
</dbReference>
<dbReference type="PROSITE" id="PS50943">
    <property type="entry name" value="HTH_CROC1"/>
    <property type="match status" value="1"/>
</dbReference>
<accession>A0A415U517</accession>
<name>A0A415U517_9FIRM</name>
<dbReference type="GO" id="GO:0005829">
    <property type="term" value="C:cytosol"/>
    <property type="evidence" value="ECO:0007669"/>
    <property type="project" value="TreeGrafter"/>
</dbReference>
<dbReference type="Pfam" id="PF01381">
    <property type="entry name" value="HTH_3"/>
    <property type="match status" value="1"/>
</dbReference>
<protein>
    <submittedName>
        <fullName evidence="3">XRE family transcriptional regulator</fullName>
    </submittedName>
</protein>
<gene>
    <name evidence="3" type="ORF">DWZ29_07970</name>
</gene>
<dbReference type="CDD" id="cd00093">
    <property type="entry name" value="HTH_XRE"/>
    <property type="match status" value="1"/>
</dbReference>
<evidence type="ECO:0000313" key="4">
    <source>
        <dbReference type="Proteomes" id="UP000283700"/>
    </source>
</evidence>
<dbReference type="GO" id="GO:0003677">
    <property type="term" value="F:DNA binding"/>
    <property type="evidence" value="ECO:0007669"/>
    <property type="project" value="UniProtKB-KW"/>
</dbReference>
<dbReference type="GO" id="GO:0003700">
    <property type="term" value="F:DNA-binding transcription factor activity"/>
    <property type="evidence" value="ECO:0007669"/>
    <property type="project" value="TreeGrafter"/>
</dbReference>
<dbReference type="InterPro" id="IPR050807">
    <property type="entry name" value="TransReg_Diox_bact_type"/>
</dbReference>
<dbReference type="SMART" id="SM00530">
    <property type="entry name" value="HTH_XRE"/>
    <property type="match status" value="1"/>
</dbReference>
<evidence type="ECO:0000313" key="3">
    <source>
        <dbReference type="EMBL" id="RHN13196.1"/>
    </source>
</evidence>
<dbReference type="AlphaFoldDB" id="A0A415U517"/>
<dbReference type="PANTHER" id="PTHR46797:SF1">
    <property type="entry name" value="METHYLPHOSPHONATE SYNTHASE"/>
    <property type="match status" value="1"/>
</dbReference>